<dbReference type="PROSITE" id="PS50878">
    <property type="entry name" value="RT_POL"/>
    <property type="match status" value="1"/>
</dbReference>
<dbReference type="SUPFAM" id="SSF56672">
    <property type="entry name" value="DNA/RNA polymerases"/>
    <property type="match status" value="1"/>
</dbReference>
<dbReference type="InterPro" id="IPR043502">
    <property type="entry name" value="DNA/RNA_pol_sf"/>
</dbReference>
<evidence type="ECO:0000313" key="3">
    <source>
        <dbReference type="Proteomes" id="UP001153076"/>
    </source>
</evidence>
<accession>A0A9Q1K2N2</accession>
<dbReference type="InterPro" id="IPR000477">
    <property type="entry name" value="RT_dom"/>
</dbReference>
<dbReference type="Pfam" id="PF00078">
    <property type="entry name" value="RVT_1"/>
    <property type="match status" value="1"/>
</dbReference>
<gene>
    <name evidence="2" type="ORF">Cgig2_026410</name>
</gene>
<feature type="domain" description="Reverse transcriptase" evidence="1">
    <location>
        <begin position="141"/>
        <end position="419"/>
    </location>
</feature>
<dbReference type="Proteomes" id="UP001153076">
    <property type="component" value="Unassembled WGS sequence"/>
</dbReference>
<name>A0A9Q1K2N2_9CARY</name>
<dbReference type="OrthoDB" id="1938625at2759"/>
<dbReference type="CDD" id="cd01650">
    <property type="entry name" value="RT_nLTR_like"/>
    <property type="match status" value="1"/>
</dbReference>
<dbReference type="EMBL" id="JAKOGI010000422">
    <property type="protein sequence ID" value="KAJ8435318.1"/>
    <property type="molecule type" value="Genomic_DNA"/>
</dbReference>
<keyword evidence="3" id="KW-1185">Reference proteome</keyword>
<sequence>MALMKEECKIEWISYGDDNTRTFFAGAKQRKLASYIYQIKDDKGILLKDLTRGNNDVILQYPIRGAVYHKQTIDIDVMNQGPTLSRDQQVHMCQDFTDMDIKTALYSIPDIKSPGPDGFNSGFFKHTWHKLGTLICSVVKEFFTTGTMPSYLSETKLVLIPKVTHPQNASEFRPISCCNVKYKFISKLLCKRLKEVLPSLIDQSQGAFVKGRELLYNVLICHDLVRGYQRKNISPRCLLKIDLQKAFDSIHWDFLKECLSALKFPEIFIKWVLNCVTSVNFTISLNGQDSVQFKGGKGLRQGDPLFPLLFVISMEYLSRLLKITSKQVGFKFHPHCSKLGLTHLMFADDLLLFCKAHPTTLQILNDALSSFKETAGLMTNLQKSQIVLGGYKESLQQQCLQVTGLKGTSFPLKYLGVPITASRLTKIKCTSLVEKIMAKVQISTTRNISCAGRARLINSVIFGMYTYWASIFLLPTEVTDKITGICRNYL</sequence>
<evidence type="ECO:0000313" key="2">
    <source>
        <dbReference type="EMBL" id="KAJ8435318.1"/>
    </source>
</evidence>
<protein>
    <recommendedName>
        <fullName evidence="1">Reverse transcriptase domain-containing protein</fullName>
    </recommendedName>
</protein>
<evidence type="ECO:0000259" key="1">
    <source>
        <dbReference type="PROSITE" id="PS50878"/>
    </source>
</evidence>
<proteinExistence type="predicted"/>
<reference evidence="2" key="1">
    <citation type="submission" date="2022-04" db="EMBL/GenBank/DDBJ databases">
        <title>Carnegiea gigantea Genome sequencing and assembly v2.</title>
        <authorList>
            <person name="Copetti D."/>
            <person name="Sanderson M.J."/>
            <person name="Burquez A."/>
            <person name="Wojciechowski M.F."/>
        </authorList>
    </citation>
    <scope>NUCLEOTIDE SEQUENCE</scope>
    <source>
        <strain evidence="2">SGP5-SGP5p</strain>
        <tissue evidence="2">Aerial part</tissue>
    </source>
</reference>
<dbReference type="PANTHER" id="PTHR31635">
    <property type="entry name" value="REVERSE TRANSCRIPTASE DOMAIN-CONTAINING PROTEIN-RELATED"/>
    <property type="match status" value="1"/>
</dbReference>
<organism evidence="2 3">
    <name type="scientific">Carnegiea gigantea</name>
    <dbReference type="NCBI Taxonomy" id="171969"/>
    <lineage>
        <taxon>Eukaryota</taxon>
        <taxon>Viridiplantae</taxon>
        <taxon>Streptophyta</taxon>
        <taxon>Embryophyta</taxon>
        <taxon>Tracheophyta</taxon>
        <taxon>Spermatophyta</taxon>
        <taxon>Magnoliopsida</taxon>
        <taxon>eudicotyledons</taxon>
        <taxon>Gunneridae</taxon>
        <taxon>Pentapetalae</taxon>
        <taxon>Caryophyllales</taxon>
        <taxon>Cactineae</taxon>
        <taxon>Cactaceae</taxon>
        <taxon>Cactoideae</taxon>
        <taxon>Echinocereeae</taxon>
        <taxon>Carnegiea</taxon>
    </lineage>
</organism>
<comment type="caution">
    <text evidence="2">The sequence shown here is derived from an EMBL/GenBank/DDBJ whole genome shotgun (WGS) entry which is preliminary data.</text>
</comment>
<dbReference type="AlphaFoldDB" id="A0A9Q1K2N2"/>
<dbReference type="PANTHER" id="PTHR31635:SF196">
    <property type="entry name" value="REVERSE TRANSCRIPTASE DOMAIN-CONTAINING PROTEIN-RELATED"/>
    <property type="match status" value="1"/>
</dbReference>